<accession>A0A3Q0IUK9</accession>
<dbReference type="Proteomes" id="UP000079169">
    <property type="component" value="Unplaced"/>
</dbReference>
<reference evidence="2" key="1">
    <citation type="submission" date="2025-08" db="UniProtKB">
        <authorList>
            <consortium name="RefSeq"/>
        </authorList>
    </citation>
    <scope>IDENTIFICATION</scope>
</reference>
<evidence type="ECO:0000313" key="1">
    <source>
        <dbReference type="Proteomes" id="UP000079169"/>
    </source>
</evidence>
<dbReference type="PaxDb" id="121845-A0A3Q0IUK9"/>
<dbReference type="KEGG" id="dci:108252494"/>
<gene>
    <name evidence="2" type="primary">LOC108252494</name>
</gene>
<evidence type="ECO:0000313" key="2">
    <source>
        <dbReference type="RefSeq" id="XP_026679956.1"/>
    </source>
</evidence>
<name>A0A3Q0IUK9_DIACI</name>
<protein>
    <submittedName>
        <fullName evidence="2">Uncharacterized protein LOC108252494</fullName>
    </submittedName>
</protein>
<dbReference type="AlphaFoldDB" id="A0A3Q0IUK9"/>
<proteinExistence type="predicted"/>
<sequence length="434" mass="50075">MQMTHLKDKLQQFETLLYILSLPHIQNNKALYKFLLFYISLALYLIKKMVDTKEDRVFHCDLKLDIVPIKVFNKLAETIEFKCDKEKCILVSEEVLGKYKIKSGDWLTITVENNFHIKIKRTVQVLNGGDLRQTVLIGDLNMFNIIRTNPLADIQQGSETILSDIPVNPSSTEDKANTNDNYYKLMTSDYKIVSLVHSTKHTPQVFSAVEMEYIESFHNRINEDILSHLLTNYFATPRYHHLNDIVKINLKKYNLDIFKYDEVNYLCNVKYVYFKLCSFDSVNVKSNEKETSADTKTNTEVSKTDLDNQVADNNSKNICSTKHNGKNVCATEENTNNVDVKIVRGKLLPFILHLIKQNHSGAYITSESSIVVRKSVRSFVPNIVKRSALHLRNVRVSNYEQYVVKSHNPCQYFDKLLTCVKVFYSGGGKHMLSK</sequence>
<dbReference type="RefSeq" id="XP_026679956.1">
    <property type="nucleotide sequence ID" value="XM_026824155.1"/>
</dbReference>
<dbReference type="GeneID" id="108252494"/>
<organism evidence="1 2">
    <name type="scientific">Diaphorina citri</name>
    <name type="common">Asian citrus psyllid</name>
    <dbReference type="NCBI Taxonomy" id="121845"/>
    <lineage>
        <taxon>Eukaryota</taxon>
        <taxon>Metazoa</taxon>
        <taxon>Ecdysozoa</taxon>
        <taxon>Arthropoda</taxon>
        <taxon>Hexapoda</taxon>
        <taxon>Insecta</taxon>
        <taxon>Pterygota</taxon>
        <taxon>Neoptera</taxon>
        <taxon>Paraneoptera</taxon>
        <taxon>Hemiptera</taxon>
        <taxon>Sternorrhyncha</taxon>
        <taxon>Psylloidea</taxon>
        <taxon>Psyllidae</taxon>
        <taxon>Diaphorininae</taxon>
        <taxon>Diaphorina</taxon>
    </lineage>
</organism>
<keyword evidence="1" id="KW-1185">Reference proteome</keyword>